<proteinExistence type="predicted"/>
<evidence type="ECO:0000256" key="2">
    <source>
        <dbReference type="ARBA" id="ARBA00023172"/>
    </source>
</evidence>
<dbReference type="Gene3D" id="1.10.443.10">
    <property type="entry name" value="Intergrase catalytic core"/>
    <property type="match status" value="1"/>
</dbReference>
<dbReference type="GO" id="GO:0006310">
    <property type="term" value="P:DNA recombination"/>
    <property type="evidence" value="ECO:0007669"/>
    <property type="project" value="UniProtKB-KW"/>
</dbReference>
<dbReference type="AlphaFoldDB" id="A0A951J0E0"/>
<dbReference type="InterPro" id="IPR013762">
    <property type="entry name" value="Integrase-like_cat_sf"/>
</dbReference>
<dbReference type="GO" id="GO:0003677">
    <property type="term" value="F:DNA binding"/>
    <property type="evidence" value="ECO:0007669"/>
    <property type="project" value="UniProtKB-KW"/>
</dbReference>
<dbReference type="GO" id="GO:0015074">
    <property type="term" value="P:DNA integration"/>
    <property type="evidence" value="ECO:0007669"/>
    <property type="project" value="InterPro"/>
</dbReference>
<sequence>MKSMNQKHHKVRAILLNVSKVSQIGTINIVVYTYSIDGKKEITYFPTAIRIQKPKFNKGIVKGIKGSDSINNQIQEEILKVNDLIKKLEVQNIPITKETLNQSKEKNSYSFYTLVQLIEFSKQYKEDNNKNKNTNSYNSLILNVQELEKEQNKTFKISNINQKLINDLLTYWRKKGLKSSTQNNYLRHLKASFLVLYKNNIIDDSFNRLDYSLKVVESDLPTLLDSEIQVLLKSKLANTEEMARIKFLIQMMTGLRFSDLDQIIPKNIINNTINIFLEKNEVPVKIPVHNNLKILLNSVDFNVRDNLKININHFNTVIKKVFKKLELNRPIQTIEERDGLIITKNKPLNRVISSHAARRTAISILSELGLSIAEIQSITGHRDINSVVRYIKISDNHKIIKMNQYSEKFNIR</sequence>
<gene>
    <name evidence="4" type="ORF">EGN73_14800</name>
</gene>
<evidence type="ECO:0000313" key="5">
    <source>
        <dbReference type="Proteomes" id="UP000727490"/>
    </source>
</evidence>
<keyword evidence="1" id="KW-0238">DNA-binding</keyword>
<reference evidence="4 5" key="1">
    <citation type="journal article" date="2020" name="Syst. Appl. Microbiol.">
        <title>Arthrospiribacter ruber gen. nov., sp. nov., a novel bacterium isolated from Arthrospira cultures.</title>
        <authorList>
            <person name="Waleron M."/>
            <person name="Misztak A."/>
            <person name="Waleron M.M."/>
            <person name="Furmaniak M."/>
            <person name="Mrozik A."/>
            <person name="Waleron K."/>
        </authorList>
    </citation>
    <scope>NUCLEOTIDE SEQUENCE [LARGE SCALE GENOMIC DNA]</scope>
    <source>
        <strain evidence="4 5">DPMB0001</strain>
    </source>
</reference>
<evidence type="ECO:0000256" key="1">
    <source>
        <dbReference type="ARBA" id="ARBA00023125"/>
    </source>
</evidence>
<dbReference type="Proteomes" id="UP000727490">
    <property type="component" value="Unassembled WGS sequence"/>
</dbReference>
<dbReference type="InterPro" id="IPR011010">
    <property type="entry name" value="DNA_brk_join_enz"/>
</dbReference>
<accession>A0A951J0E0</accession>
<feature type="domain" description="Tyr recombinase" evidence="3">
    <location>
        <begin position="238"/>
        <end position="396"/>
    </location>
</feature>
<evidence type="ECO:0000259" key="3">
    <source>
        <dbReference type="Pfam" id="PF00589"/>
    </source>
</evidence>
<dbReference type="EMBL" id="RPHB01000007">
    <property type="protein sequence ID" value="MBW3469067.1"/>
    <property type="molecule type" value="Genomic_DNA"/>
</dbReference>
<dbReference type="Gene3D" id="1.10.150.130">
    <property type="match status" value="1"/>
</dbReference>
<dbReference type="InterPro" id="IPR010998">
    <property type="entry name" value="Integrase_recombinase_N"/>
</dbReference>
<comment type="caution">
    <text evidence="4">The sequence shown here is derived from an EMBL/GenBank/DDBJ whole genome shotgun (WGS) entry which is preliminary data.</text>
</comment>
<dbReference type="Pfam" id="PF00589">
    <property type="entry name" value="Phage_integrase"/>
    <property type="match status" value="1"/>
</dbReference>
<dbReference type="SUPFAM" id="SSF56349">
    <property type="entry name" value="DNA breaking-rejoining enzymes"/>
    <property type="match status" value="1"/>
</dbReference>
<protein>
    <recommendedName>
        <fullName evidence="3">Tyr recombinase domain-containing protein</fullName>
    </recommendedName>
</protein>
<dbReference type="InterPro" id="IPR002104">
    <property type="entry name" value="Integrase_catalytic"/>
</dbReference>
<organism evidence="4 5">
    <name type="scientific">Arthrospiribacter ruber</name>
    <dbReference type="NCBI Taxonomy" id="2487934"/>
    <lineage>
        <taxon>Bacteria</taxon>
        <taxon>Pseudomonadati</taxon>
        <taxon>Bacteroidota</taxon>
        <taxon>Cytophagia</taxon>
        <taxon>Cytophagales</taxon>
        <taxon>Cyclobacteriaceae</taxon>
        <taxon>Arthrospiribacter</taxon>
    </lineage>
</organism>
<keyword evidence="5" id="KW-1185">Reference proteome</keyword>
<keyword evidence="2" id="KW-0233">DNA recombination</keyword>
<name>A0A951J0E0_9BACT</name>
<evidence type="ECO:0000313" key="4">
    <source>
        <dbReference type="EMBL" id="MBW3469067.1"/>
    </source>
</evidence>